<reference evidence="2" key="1">
    <citation type="journal article" date="2021" name="Open Biol.">
        <title>Shared evolutionary footprints suggest mitochondrial oxidative damage underlies multiple complex I losses in fungi.</title>
        <authorList>
            <person name="Schikora-Tamarit M.A."/>
            <person name="Marcet-Houben M."/>
            <person name="Nosek J."/>
            <person name="Gabaldon T."/>
        </authorList>
    </citation>
    <scope>NUCLEOTIDE SEQUENCE</scope>
    <source>
        <strain evidence="2">NCAIM Y.01608</strain>
    </source>
</reference>
<organism evidence="2 3">
    <name type="scientific">Ogataea polymorpha</name>
    <dbReference type="NCBI Taxonomy" id="460523"/>
    <lineage>
        <taxon>Eukaryota</taxon>
        <taxon>Fungi</taxon>
        <taxon>Dikarya</taxon>
        <taxon>Ascomycota</taxon>
        <taxon>Saccharomycotina</taxon>
        <taxon>Pichiomycetes</taxon>
        <taxon>Pichiales</taxon>
        <taxon>Pichiaceae</taxon>
        <taxon>Ogataea</taxon>
    </lineage>
</organism>
<dbReference type="EMBL" id="JAEUBD010001178">
    <property type="protein sequence ID" value="KAH3665175.1"/>
    <property type="molecule type" value="Genomic_DNA"/>
</dbReference>
<reference evidence="2" key="2">
    <citation type="submission" date="2021-01" db="EMBL/GenBank/DDBJ databases">
        <authorList>
            <person name="Schikora-Tamarit M.A."/>
        </authorList>
    </citation>
    <scope>NUCLEOTIDE SEQUENCE</scope>
    <source>
        <strain evidence="2">NCAIM Y.01608</strain>
    </source>
</reference>
<keyword evidence="3" id="KW-1185">Reference proteome</keyword>
<name>A0A9P8P4N4_9ASCO</name>
<proteinExistence type="predicted"/>
<sequence length="499" mass="54295">MEVSPPQPEFHSPAMDGSTHLDVERSQGKQRSMPLDSTPSESTLREIDCKVRSIGGQSESTGRVAAAVLAKVDLALSVVRVVSDAVDRLDCAGDVGEVDKTAVFFVVEIDLLGLAKLLKIIVQFLPGELDLWNLVEPADVNVARRAVADGQVDRVRQRPRMLAPANLDLAVVDHEPVQRRHGVELRSGHRVYKRDEAHVPLRYQPDVVQDAAPAHVANLLDGRVRVQVAQVDRAVALVALAPCGRGDDGCGVALAHQRVGNGVLVHLGREIVAIRVQSQILGRVVLLCLGDKRTPVLAVEHFFVPVLVYQRQRLDALDGRQNRGEVRKRDLLLGQDFDRIDVSVVLEVVEQLLLGHARVQTPQVHVSGGVVARDTRGHHGLNGRGPAPANLELVAADGEVFQGGVGVEQHGRVLVQKRHERAVFGRHDFQRLHGAGTDVVEQLVGLHVGRDVAQIHRPAAVRRRIADLRAFVAVFSKGDVLELLERHGHDGSSGLTNLA</sequence>
<protein>
    <submittedName>
        <fullName evidence="2">Uncharacterized protein</fullName>
    </submittedName>
</protein>
<comment type="caution">
    <text evidence="2">The sequence shown here is derived from an EMBL/GenBank/DDBJ whole genome shotgun (WGS) entry which is preliminary data.</text>
</comment>
<accession>A0A9P8P4N4</accession>
<gene>
    <name evidence="2" type="ORF">OGATHE_003990</name>
</gene>
<feature type="region of interest" description="Disordered" evidence="1">
    <location>
        <begin position="1"/>
        <end position="42"/>
    </location>
</feature>
<dbReference type="AlphaFoldDB" id="A0A9P8P4N4"/>
<dbReference type="Proteomes" id="UP000788993">
    <property type="component" value="Unassembled WGS sequence"/>
</dbReference>
<evidence type="ECO:0000313" key="2">
    <source>
        <dbReference type="EMBL" id="KAH3665175.1"/>
    </source>
</evidence>
<evidence type="ECO:0000256" key="1">
    <source>
        <dbReference type="SAM" id="MobiDB-lite"/>
    </source>
</evidence>
<evidence type="ECO:0000313" key="3">
    <source>
        <dbReference type="Proteomes" id="UP000788993"/>
    </source>
</evidence>